<protein>
    <recommendedName>
        <fullName evidence="1">Methyltransferase domain-containing protein</fullName>
    </recommendedName>
</protein>
<reference evidence="2 3" key="1">
    <citation type="submission" date="2015-01" db="EMBL/GenBank/DDBJ databases">
        <title>The Genome Sequence of Rhinocladiella mackenzie CBS 650.93.</title>
        <authorList>
            <consortium name="The Broad Institute Genomics Platform"/>
            <person name="Cuomo C."/>
            <person name="de Hoog S."/>
            <person name="Gorbushina A."/>
            <person name="Stielow B."/>
            <person name="Teixiera M."/>
            <person name="Abouelleil A."/>
            <person name="Chapman S.B."/>
            <person name="Priest M."/>
            <person name="Young S.K."/>
            <person name="Wortman J."/>
            <person name="Nusbaum C."/>
            <person name="Birren B."/>
        </authorList>
    </citation>
    <scope>NUCLEOTIDE SEQUENCE [LARGE SCALE GENOMIC DNA]</scope>
    <source>
        <strain evidence="2 3">CBS 650.93</strain>
    </source>
</reference>
<dbReference type="GeneID" id="25298021"/>
<dbReference type="EMBL" id="KN847482">
    <property type="protein sequence ID" value="KIX00885.1"/>
    <property type="molecule type" value="Genomic_DNA"/>
</dbReference>
<name>A0A0D2IW20_9EURO</name>
<dbReference type="SUPFAM" id="SSF53335">
    <property type="entry name" value="S-adenosyl-L-methionine-dependent methyltransferases"/>
    <property type="match status" value="1"/>
</dbReference>
<dbReference type="VEuPathDB" id="FungiDB:Z518_09950"/>
<keyword evidence="3" id="KW-1185">Reference proteome</keyword>
<proteinExistence type="predicted"/>
<dbReference type="CDD" id="cd02440">
    <property type="entry name" value="AdoMet_MTases"/>
    <property type="match status" value="1"/>
</dbReference>
<dbReference type="Pfam" id="PF13649">
    <property type="entry name" value="Methyltransf_25"/>
    <property type="match status" value="1"/>
</dbReference>
<organism evidence="2 3">
    <name type="scientific">Rhinocladiella mackenziei CBS 650.93</name>
    <dbReference type="NCBI Taxonomy" id="1442369"/>
    <lineage>
        <taxon>Eukaryota</taxon>
        <taxon>Fungi</taxon>
        <taxon>Dikarya</taxon>
        <taxon>Ascomycota</taxon>
        <taxon>Pezizomycotina</taxon>
        <taxon>Eurotiomycetes</taxon>
        <taxon>Chaetothyriomycetidae</taxon>
        <taxon>Chaetothyriales</taxon>
        <taxon>Herpotrichiellaceae</taxon>
        <taxon>Rhinocladiella</taxon>
    </lineage>
</organism>
<dbReference type="AlphaFoldDB" id="A0A0D2IW20"/>
<accession>A0A0D2IW20</accession>
<sequence>MEEFSKKTKADGNVTEIQRLAANHEVFTHGLGGKLTLTPLDLSKPGLKILDSACADGTWLRDLARHSPAAGTASYVGFDINPGMFQSEKPNNVGSMELVQQSILDPYPEAWKSSFDLVHQRLTMAAWLSTPKVEILGRLVELAKPGTGYVELMELDPNTGTLPDNVPKYRRFIELIGEVFDSIGFGRDTVNNMKTLLAQAGCADVVEIRTRYKVGATADPQLQEKSIRGQLGAIPALAMVAKQFKTSFSEEELGTLESDARKELETIGAEFEMVTVWGKRA</sequence>
<dbReference type="PANTHER" id="PTHR43591">
    <property type="entry name" value="METHYLTRANSFERASE"/>
    <property type="match status" value="1"/>
</dbReference>
<evidence type="ECO:0000313" key="2">
    <source>
        <dbReference type="EMBL" id="KIX00885.1"/>
    </source>
</evidence>
<evidence type="ECO:0000313" key="3">
    <source>
        <dbReference type="Proteomes" id="UP000053617"/>
    </source>
</evidence>
<dbReference type="RefSeq" id="XP_013268021.1">
    <property type="nucleotide sequence ID" value="XM_013412567.1"/>
</dbReference>
<dbReference type="Gene3D" id="3.40.50.150">
    <property type="entry name" value="Vaccinia Virus protein VP39"/>
    <property type="match status" value="1"/>
</dbReference>
<dbReference type="STRING" id="1442369.A0A0D2IW20"/>
<dbReference type="HOGENOM" id="CLU_010595_9_3_1"/>
<feature type="domain" description="Methyltransferase" evidence="1">
    <location>
        <begin position="49"/>
        <end position="146"/>
    </location>
</feature>
<dbReference type="InterPro" id="IPR041698">
    <property type="entry name" value="Methyltransf_25"/>
</dbReference>
<dbReference type="InterPro" id="IPR029063">
    <property type="entry name" value="SAM-dependent_MTases_sf"/>
</dbReference>
<gene>
    <name evidence="2" type="ORF">Z518_09950</name>
</gene>
<evidence type="ECO:0000259" key="1">
    <source>
        <dbReference type="Pfam" id="PF13649"/>
    </source>
</evidence>
<dbReference type="Proteomes" id="UP000053617">
    <property type="component" value="Unassembled WGS sequence"/>
</dbReference>
<dbReference type="OrthoDB" id="184880at2759"/>